<evidence type="ECO:0000313" key="6">
    <source>
        <dbReference type="EMBL" id="KUK87055.1"/>
    </source>
</evidence>
<evidence type="ECO:0000256" key="3">
    <source>
        <dbReference type="ARBA" id="ARBA00022692"/>
    </source>
</evidence>
<dbReference type="GO" id="GO:1990281">
    <property type="term" value="C:efflux pump complex"/>
    <property type="evidence" value="ECO:0007669"/>
    <property type="project" value="TreeGrafter"/>
</dbReference>
<evidence type="ECO:0000256" key="1">
    <source>
        <dbReference type="ARBA" id="ARBA00004442"/>
    </source>
</evidence>
<dbReference type="EMBL" id="LGGX01000008">
    <property type="protein sequence ID" value="KUK87055.1"/>
    <property type="molecule type" value="Genomic_DNA"/>
</dbReference>
<protein>
    <submittedName>
        <fullName evidence="6">Outer membrane efflux protein</fullName>
    </submittedName>
</protein>
<comment type="caution">
    <text evidence="6">The sequence shown here is derived from an EMBL/GenBank/DDBJ whole genome shotgun (WGS) entry which is preliminary data.</text>
</comment>
<comment type="subcellular location">
    <subcellularLocation>
        <location evidence="1">Cell outer membrane</location>
    </subcellularLocation>
</comment>
<evidence type="ECO:0000313" key="7">
    <source>
        <dbReference type="Proteomes" id="UP000053467"/>
    </source>
</evidence>
<keyword evidence="3" id="KW-0812">Transmembrane</keyword>
<proteinExistence type="predicted"/>
<evidence type="ECO:0000256" key="2">
    <source>
        <dbReference type="ARBA" id="ARBA00022452"/>
    </source>
</evidence>
<name>A0A124G0B9_UNCT6</name>
<dbReference type="Gene3D" id="1.20.1600.10">
    <property type="entry name" value="Outer membrane efflux proteins (OEP)"/>
    <property type="match status" value="1"/>
</dbReference>
<dbReference type="PANTHER" id="PTHR30026:SF20">
    <property type="entry name" value="OUTER MEMBRANE PROTEIN TOLC"/>
    <property type="match status" value="1"/>
</dbReference>
<reference evidence="7" key="1">
    <citation type="journal article" date="2015" name="MBio">
        <title>Genome-Resolved Metagenomic Analysis Reveals Roles for Candidate Phyla and Other Microbial Community Members in Biogeochemical Transformations in Oil Reservoirs.</title>
        <authorList>
            <person name="Hu P."/>
            <person name="Tom L."/>
            <person name="Singh A."/>
            <person name="Thomas B.C."/>
            <person name="Baker B.J."/>
            <person name="Piceno Y.M."/>
            <person name="Andersen G.L."/>
            <person name="Banfield J.F."/>
        </authorList>
    </citation>
    <scope>NUCLEOTIDE SEQUENCE [LARGE SCALE GENOMIC DNA]</scope>
</reference>
<dbReference type="AlphaFoldDB" id="A0A124G0B9"/>
<dbReference type="PANTHER" id="PTHR30026">
    <property type="entry name" value="OUTER MEMBRANE PROTEIN TOLC"/>
    <property type="match status" value="1"/>
</dbReference>
<keyword evidence="5" id="KW-0998">Cell outer membrane</keyword>
<gene>
    <name evidence="6" type="ORF">XE03_1005</name>
</gene>
<dbReference type="SUPFAM" id="SSF56954">
    <property type="entry name" value="Outer membrane efflux proteins (OEP)"/>
    <property type="match status" value="1"/>
</dbReference>
<keyword evidence="2" id="KW-1134">Transmembrane beta strand</keyword>
<evidence type="ECO:0000256" key="4">
    <source>
        <dbReference type="ARBA" id="ARBA00023136"/>
    </source>
</evidence>
<accession>A0A124G0B9</accession>
<keyword evidence="4" id="KW-0472">Membrane</keyword>
<dbReference type="GO" id="GO:0015288">
    <property type="term" value="F:porin activity"/>
    <property type="evidence" value="ECO:0007669"/>
    <property type="project" value="TreeGrafter"/>
</dbReference>
<dbReference type="GO" id="GO:0009279">
    <property type="term" value="C:cell outer membrane"/>
    <property type="evidence" value="ECO:0007669"/>
    <property type="project" value="UniProtKB-SubCell"/>
</dbReference>
<dbReference type="Proteomes" id="UP000053467">
    <property type="component" value="Unassembled WGS sequence"/>
</dbReference>
<evidence type="ECO:0000256" key="5">
    <source>
        <dbReference type="ARBA" id="ARBA00023237"/>
    </source>
</evidence>
<dbReference type="GO" id="GO:0015562">
    <property type="term" value="F:efflux transmembrane transporter activity"/>
    <property type="evidence" value="ECO:0007669"/>
    <property type="project" value="InterPro"/>
</dbReference>
<dbReference type="InterPro" id="IPR051906">
    <property type="entry name" value="TolC-like"/>
</dbReference>
<organism evidence="6 7">
    <name type="scientific">candidate division TA06 bacterium 34_109</name>
    <dbReference type="NCBI Taxonomy" id="1635277"/>
    <lineage>
        <taxon>Bacteria</taxon>
        <taxon>Bacteria division TA06</taxon>
    </lineage>
</organism>
<sequence>MKKFFISFVIVLSAFLTLFSDTSLEEALLKVKSSSIDFKLKVIERDINNKALLNSLPSILPYVAYTISVDSTNYSNWNYSQSLSISQTIFNLPTFLGVFKNKEYSDIANLLYLKSINDITQSIIESYFNLLAYQKKIETDSILISTEELNLKKNRILFENGLISESNYLNIESNYYSVLFSYEKDRITFQTYLEEFINLTGITFPGKLEDIDTFPVISFEGIDGSKILENLPEYIIAKKNYTVSEEERLISYSEFFPKASLNLSYGISDTVYRFDLKDLLDSSSVRVGVSISFPVFTGFSRSLNIIQKSYSKKSAYLNFLKMKESLKVEIENFDERIKLSKNFLESSKKLFESSQKNFEKAKILLQNGELSTTDYISIEKSYMESILNYLNSKKEYYKTYYRYLYLIRRIK</sequence>